<evidence type="ECO:0000313" key="6">
    <source>
        <dbReference type="EMBL" id="KAK1718005.1"/>
    </source>
</evidence>
<keyword evidence="6" id="KW-0808">Transferase</keyword>
<dbReference type="GO" id="GO:0019369">
    <property type="term" value="P:arachidonate metabolic process"/>
    <property type="evidence" value="ECO:0007669"/>
    <property type="project" value="TreeGrafter"/>
</dbReference>
<dbReference type="AlphaFoldDB" id="A0AAD8UFU1"/>
<dbReference type="GO" id="GO:0047499">
    <property type="term" value="F:calcium-independent phospholipase A2 activity"/>
    <property type="evidence" value="ECO:0007669"/>
    <property type="project" value="TreeGrafter"/>
</dbReference>
<protein>
    <submittedName>
        <fullName evidence="6">Acyl transferase/acyl hydrolase/lysophospholipase</fullName>
    </submittedName>
</protein>
<evidence type="ECO:0000256" key="4">
    <source>
        <dbReference type="PROSITE-ProRule" id="PRU01161"/>
    </source>
</evidence>
<evidence type="ECO:0000313" key="7">
    <source>
        <dbReference type="Proteomes" id="UP001244207"/>
    </source>
</evidence>
<accession>A0AAD8UFU1</accession>
<feature type="domain" description="PNPLA" evidence="5">
    <location>
        <begin position="10"/>
        <end position="145"/>
    </location>
</feature>
<dbReference type="GO" id="GO:0016042">
    <property type="term" value="P:lipid catabolic process"/>
    <property type="evidence" value="ECO:0007669"/>
    <property type="project" value="UniProtKB-KW"/>
</dbReference>
<sequence length="145" mass="16270">MDDQRPVRLLSLDGGGIRGLSSILILKDLMRHMNQDRDPNSQLQPWQVFDLIGGTSTGGIIAIMLGCLRMTVDECEEAYIRLAKTIFKPKRWKYNAFSRGVDFFSASERYDSAKLESVVKEIIKARTGSEKTPLSNFIEDGVGKV</sequence>
<proteinExistence type="predicted"/>
<dbReference type="EMBL" id="JAHMHS010000105">
    <property type="protein sequence ID" value="KAK1718005.1"/>
    <property type="molecule type" value="Genomic_DNA"/>
</dbReference>
<dbReference type="Pfam" id="PF01734">
    <property type="entry name" value="Patatin"/>
    <property type="match status" value="1"/>
</dbReference>
<dbReference type="GO" id="GO:0046486">
    <property type="term" value="P:glycerolipid metabolic process"/>
    <property type="evidence" value="ECO:0007669"/>
    <property type="project" value="UniProtKB-ARBA"/>
</dbReference>
<keyword evidence="1 6" id="KW-0378">Hydrolase</keyword>
<evidence type="ECO:0000256" key="2">
    <source>
        <dbReference type="ARBA" id="ARBA00022963"/>
    </source>
</evidence>
<gene>
    <name evidence="6" type="ORF">BDZ83DRAFT_633347</name>
</gene>
<organism evidence="6 7">
    <name type="scientific">Glomerella acutata</name>
    <name type="common">Colletotrichum acutatum</name>
    <dbReference type="NCBI Taxonomy" id="27357"/>
    <lineage>
        <taxon>Eukaryota</taxon>
        <taxon>Fungi</taxon>
        <taxon>Dikarya</taxon>
        <taxon>Ascomycota</taxon>
        <taxon>Pezizomycotina</taxon>
        <taxon>Sordariomycetes</taxon>
        <taxon>Hypocreomycetidae</taxon>
        <taxon>Glomerellales</taxon>
        <taxon>Glomerellaceae</taxon>
        <taxon>Colletotrichum</taxon>
        <taxon>Colletotrichum acutatum species complex</taxon>
    </lineage>
</organism>
<dbReference type="Gene3D" id="3.40.1090.10">
    <property type="entry name" value="Cytosolic phospholipase A2 catalytic domain"/>
    <property type="match status" value="1"/>
</dbReference>
<dbReference type="SUPFAM" id="SSF52151">
    <property type="entry name" value="FabD/lysophospholipase-like"/>
    <property type="match status" value="1"/>
</dbReference>
<dbReference type="PANTHER" id="PTHR24185">
    <property type="entry name" value="CALCIUM-INDEPENDENT PHOSPHOLIPASE A2-GAMMA"/>
    <property type="match status" value="1"/>
</dbReference>
<keyword evidence="7" id="KW-1185">Reference proteome</keyword>
<dbReference type="Proteomes" id="UP001244207">
    <property type="component" value="Unassembled WGS sequence"/>
</dbReference>
<dbReference type="InterPro" id="IPR016035">
    <property type="entry name" value="Acyl_Trfase/lysoPLipase"/>
</dbReference>
<dbReference type="InterPro" id="IPR002641">
    <property type="entry name" value="PNPLA_dom"/>
</dbReference>
<dbReference type="GO" id="GO:0016020">
    <property type="term" value="C:membrane"/>
    <property type="evidence" value="ECO:0007669"/>
    <property type="project" value="TreeGrafter"/>
</dbReference>
<feature type="short sequence motif" description="GXGXXG" evidence="4">
    <location>
        <begin position="14"/>
        <end position="19"/>
    </location>
</feature>
<evidence type="ECO:0000259" key="5">
    <source>
        <dbReference type="PROSITE" id="PS51635"/>
    </source>
</evidence>
<dbReference type="GeneID" id="85392928"/>
<dbReference type="GO" id="GO:0016740">
    <property type="term" value="F:transferase activity"/>
    <property type="evidence" value="ECO:0007669"/>
    <property type="project" value="UniProtKB-KW"/>
</dbReference>
<comment type="caution">
    <text evidence="4">Lacks conserved residue(s) required for the propagation of feature annotation.</text>
</comment>
<feature type="short sequence motif" description="GXSXG" evidence="4">
    <location>
        <begin position="54"/>
        <end position="58"/>
    </location>
</feature>
<keyword evidence="3" id="KW-0443">Lipid metabolism</keyword>
<name>A0AAD8UFU1_GLOAC</name>
<dbReference type="PROSITE" id="PS51635">
    <property type="entry name" value="PNPLA"/>
    <property type="match status" value="1"/>
</dbReference>
<dbReference type="PANTHER" id="PTHR24185:SF1">
    <property type="entry name" value="CALCIUM-INDEPENDENT PHOSPHOLIPASE A2-GAMMA"/>
    <property type="match status" value="1"/>
</dbReference>
<keyword evidence="2" id="KW-0442">Lipid degradation</keyword>
<comment type="caution">
    <text evidence="6">The sequence shown here is derived from an EMBL/GenBank/DDBJ whole genome shotgun (WGS) entry which is preliminary data.</text>
</comment>
<evidence type="ECO:0000256" key="3">
    <source>
        <dbReference type="ARBA" id="ARBA00023098"/>
    </source>
</evidence>
<evidence type="ECO:0000256" key="1">
    <source>
        <dbReference type="ARBA" id="ARBA00022801"/>
    </source>
</evidence>
<dbReference type="RefSeq" id="XP_060361005.1">
    <property type="nucleotide sequence ID" value="XM_060509029.1"/>
</dbReference>
<reference evidence="6" key="1">
    <citation type="submission" date="2021-12" db="EMBL/GenBank/DDBJ databases">
        <title>Comparative genomics, transcriptomics and evolutionary studies reveal genomic signatures of adaptation to plant cell wall in hemibiotrophic fungi.</title>
        <authorList>
            <consortium name="DOE Joint Genome Institute"/>
            <person name="Baroncelli R."/>
            <person name="Diaz J.F."/>
            <person name="Benocci T."/>
            <person name="Peng M."/>
            <person name="Battaglia E."/>
            <person name="Haridas S."/>
            <person name="Andreopoulos W."/>
            <person name="Labutti K."/>
            <person name="Pangilinan J."/>
            <person name="Floch G.L."/>
            <person name="Makela M.R."/>
            <person name="Henrissat B."/>
            <person name="Grigoriev I.V."/>
            <person name="Crouch J.A."/>
            <person name="De Vries R.P."/>
            <person name="Sukno S.A."/>
            <person name="Thon M.R."/>
        </authorList>
    </citation>
    <scope>NUCLEOTIDE SEQUENCE</scope>
    <source>
        <strain evidence="6">CBS 112980</strain>
    </source>
</reference>